<protein>
    <submittedName>
        <fullName evidence="1">Uncharacterized protein</fullName>
    </submittedName>
</protein>
<dbReference type="KEGG" id="ssl:SS1G_07153"/>
<gene>
    <name evidence="1" type="ORF">SS1G_07153</name>
</gene>
<organism evidence="1 2">
    <name type="scientific">Sclerotinia sclerotiorum (strain ATCC 18683 / 1980 / Ss-1)</name>
    <name type="common">White mold</name>
    <name type="synonym">Whetzelinia sclerotiorum</name>
    <dbReference type="NCBI Taxonomy" id="665079"/>
    <lineage>
        <taxon>Eukaryota</taxon>
        <taxon>Fungi</taxon>
        <taxon>Dikarya</taxon>
        <taxon>Ascomycota</taxon>
        <taxon>Pezizomycotina</taxon>
        <taxon>Leotiomycetes</taxon>
        <taxon>Helotiales</taxon>
        <taxon>Sclerotiniaceae</taxon>
        <taxon>Sclerotinia</taxon>
    </lineage>
</organism>
<proteinExistence type="predicted"/>
<name>A7EPA4_SCLS1</name>
<dbReference type="Proteomes" id="UP000001312">
    <property type="component" value="Unassembled WGS sequence"/>
</dbReference>
<evidence type="ECO:0000313" key="2">
    <source>
        <dbReference type="Proteomes" id="UP000001312"/>
    </source>
</evidence>
<dbReference type="HOGENOM" id="CLU_2741573_0_0_1"/>
<dbReference type="RefSeq" id="XP_001591707.1">
    <property type="nucleotide sequence ID" value="XM_001591657.1"/>
</dbReference>
<dbReference type="AlphaFoldDB" id="A7EPA4"/>
<keyword evidence="2" id="KW-1185">Reference proteome</keyword>
<evidence type="ECO:0000313" key="1">
    <source>
        <dbReference type="EMBL" id="EDO04670.1"/>
    </source>
</evidence>
<sequence>MSNRDAESGDIYPKLRLTEIVRVTTIHDLQNSEELGHFLLTMSKPHPDKMVQKVIPGHFLSSVHPPLLHLP</sequence>
<accession>A7EPA4</accession>
<dbReference type="EMBL" id="CH476629">
    <property type="protein sequence ID" value="EDO04670.1"/>
    <property type="molecule type" value="Genomic_DNA"/>
</dbReference>
<dbReference type="GeneID" id="5487820"/>
<reference evidence="2" key="1">
    <citation type="journal article" date="2011" name="PLoS Genet.">
        <title>Genomic analysis of the necrotrophic fungal pathogens Sclerotinia sclerotiorum and Botrytis cinerea.</title>
        <authorList>
            <person name="Amselem J."/>
            <person name="Cuomo C.A."/>
            <person name="van Kan J.A."/>
            <person name="Viaud M."/>
            <person name="Benito E.P."/>
            <person name="Couloux A."/>
            <person name="Coutinho P.M."/>
            <person name="de Vries R.P."/>
            <person name="Dyer P.S."/>
            <person name="Fillinger S."/>
            <person name="Fournier E."/>
            <person name="Gout L."/>
            <person name="Hahn M."/>
            <person name="Kohn L."/>
            <person name="Lapalu N."/>
            <person name="Plummer K.M."/>
            <person name="Pradier J.M."/>
            <person name="Quevillon E."/>
            <person name="Sharon A."/>
            <person name="Simon A."/>
            <person name="ten Have A."/>
            <person name="Tudzynski B."/>
            <person name="Tudzynski P."/>
            <person name="Wincker P."/>
            <person name="Andrew M."/>
            <person name="Anthouard V."/>
            <person name="Beever R.E."/>
            <person name="Beffa R."/>
            <person name="Benoit I."/>
            <person name="Bouzid O."/>
            <person name="Brault B."/>
            <person name="Chen Z."/>
            <person name="Choquer M."/>
            <person name="Collemare J."/>
            <person name="Cotton P."/>
            <person name="Danchin E.G."/>
            <person name="Da Silva C."/>
            <person name="Gautier A."/>
            <person name="Giraud C."/>
            <person name="Giraud T."/>
            <person name="Gonzalez C."/>
            <person name="Grossetete S."/>
            <person name="Guldener U."/>
            <person name="Henrissat B."/>
            <person name="Howlett B.J."/>
            <person name="Kodira C."/>
            <person name="Kretschmer M."/>
            <person name="Lappartient A."/>
            <person name="Leroch M."/>
            <person name="Levis C."/>
            <person name="Mauceli E."/>
            <person name="Neuveglise C."/>
            <person name="Oeser B."/>
            <person name="Pearson M."/>
            <person name="Poulain J."/>
            <person name="Poussereau N."/>
            <person name="Quesneville H."/>
            <person name="Rascle C."/>
            <person name="Schumacher J."/>
            <person name="Segurens B."/>
            <person name="Sexton A."/>
            <person name="Silva E."/>
            <person name="Sirven C."/>
            <person name="Soanes D.M."/>
            <person name="Talbot N.J."/>
            <person name="Templeton M."/>
            <person name="Yandava C."/>
            <person name="Yarden O."/>
            <person name="Zeng Q."/>
            <person name="Rollins J.A."/>
            <person name="Lebrun M.H."/>
            <person name="Dickman M."/>
        </authorList>
    </citation>
    <scope>NUCLEOTIDE SEQUENCE [LARGE SCALE GENOMIC DNA]</scope>
    <source>
        <strain evidence="2">ATCC 18683 / 1980 / Ss-1</strain>
    </source>
</reference>
<dbReference type="InParanoid" id="A7EPA4"/>